<keyword evidence="4 7" id="KW-0560">Oxidoreductase</keyword>
<evidence type="ECO:0000256" key="4">
    <source>
        <dbReference type="ARBA" id="ARBA00023002"/>
    </source>
</evidence>
<evidence type="ECO:0000256" key="1">
    <source>
        <dbReference type="ARBA" id="ARBA00010617"/>
    </source>
</evidence>
<organism evidence="9 10">
    <name type="scientific">Sphagnum jensenii</name>
    <dbReference type="NCBI Taxonomy" id="128206"/>
    <lineage>
        <taxon>Eukaryota</taxon>
        <taxon>Viridiplantae</taxon>
        <taxon>Streptophyta</taxon>
        <taxon>Embryophyta</taxon>
        <taxon>Bryophyta</taxon>
        <taxon>Sphagnophytina</taxon>
        <taxon>Sphagnopsida</taxon>
        <taxon>Sphagnales</taxon>
        <taxon>Sphagnaceae</taxon>
        <taxon>Sphagnum</taxon>
    </lineage>
</organism>
<dbReference type="CDD" id="cd11043">
    <property type="entry name" value="CYP90-like"/>
    <property type="match status" value="1"/>
</dbReference>
<evidence type="ECO:0000313" key="9">
    <source>
        <dbReference type="EMBL" id="CAK9881775.1"/>
    </source>
</evidence>
<dbReference type="PANTHER" id="PTHR24286:SF384">
    <property type="entry name" value="P450, PUTATIVE (EUROFUNG)-RELATED"/>
    <property type="match status" value="1"/>
</dbReference>
<keyword evidence="3 7" id="KW-0479">Metal-binding</keyword>
<name>A0ABP1C0P6_9BRYO</name>
<keyword evidence="5 7" id="KW-0408">Iron</keyword>
<evidence type="ECO:0000313" key="10">
    <source>
        <dbReference type="Proteomes" id="UP001497522"/>
    </source>
</evidence>
<dbReference type="Pfam" id="PF00067">
    <property type="entry name" value="p450"/>
    <property type="match status" value="1"/>
</dbReference>
<evidence type="ECO:0008006" key="11">
    <source>
        <dbReference type="Google" id="ProtNLM"/>
    </source>
</evidence>
<dbReference type="InterPro" id="IPR001128">
    <property type="entry name" value="Cyt_P450"/>
</dbReference>
<keyword evidence="10" id="KW-1185">Reference proteome</keyword>
<accession>A0ABP1C0P6</accession>
<dbReference type="PRINTS" id="PR00385">
    <property type="entry name" value="P450"/>
</dbReference>
<keyword evidence="8" id="KW-0472">Membrane</keyword>
<feature type="transmembrane region" description="Helical" evidence="8">
    <location>
        <begin position="20"/>
        <end position="39"/>
    </location>
</feature>
<proteinExistence type="inferred from homology"/>
<dbReference type="Proteomes" id="UP001497522">
    <property type="component" value="Chromosome 8"/>
</dbReference>
<dbReference type="EMBL" id="OZ023709">
    <property type="protein sequence ID" value="CAK9881775.1"/>
    <property type="molecule type" value="Genomic_DNA"/>
</dbReference>
<dbReference type="PANTHER" id="PTHR24286">
    <property type="entry name" value="CYTOCHROME P450 26"/>
    <property type="match status" value="1"/>
</dbReference>
<dbReference type="PRINTS" id="PR00463">
    <property type="entry name" value="EP450I"/>
</dbReference>
<dbReference type="InterPro" id="IPR002401">
    <property type="entry name" value="Cyt_P450_E_grp-I"/>
</dbReference>
<keyword evidence="8" id="KW-1133">Transmembrane helix</keyword>
<evidence type="ECO:0000256" key="6">
    <source>
        <dbReference type="ARBA" id="ARBA00023033"/>
    </source>
</evidence>
<keyword evidence="2 7" id="KW-0349">Heme</keyword>
<comment type="similarity">
    <text evidence="1 7">Belongs to the cytochrome P450 family.</text>
</comment>
<keyword evidence="6 7" id="KW-0503">Monooxygenase</keyword>
<evidence type="ECO:0000256" key="2">
    <source>
        <dbReference type="ARBA" id="ARBA00022617"/>
    </source>
</evidence>
<keyword evidence="8" id="KW-0812">Transmembrane</keyword>
<evidence type="ECO:0000256" key="5">
    <source>
        <dbReference type="ARBA" id="ARBA00023004"/>
    </source>
</evidence>
<evidence type="ECO:0000256" key="3">
    <source>
        <dbReference type="ARBA" id="ARBA00022723"/>
    </source>
</evidence>
<protein>
    <recommendedName>
        <fullName evidence="11">Cytochrome P450</fullName>
    </recommendedName>
</protein>
<evidence type="ECO:0000256" key="8">
    <source>
        <dbReference type="SAM" id="Phobius"/>
    </source>
</evidence>
<dbReference type="InterPro" id="IPR036396">
    <property type="entry name" value="Cyt_P450_sf"/>
</dbReference>
<evidence type="ECO:0000256" key="7">
    <source>
        <dbReference type="RuleBase" id="RU000461"/>
    </source>
</evidence>
<dbReference type="PROSITE" id="PS00086">
    <property type="entry name" value="CYTOCHROME_P450"/>
    <property type="match status" value="1"/>
</dbReference>
<gene>
    <name evidence="9" type="ORF">CSSPJE1EN2_LOCUS23131</name>
</gene>
<reference evidence="9" key="1">
    <citation type="submission" date="2024-03" db="EMBL/GenBank/DDBJ databases">
        <authorList>
            <consortium name="ELIXIR-Norway"/>
            <consortium name="Elixir Norway"/>
        </authorList>
    </citation>
    <scope>NUCLEOTIDE SEQUENCE</scope>
</reference>
<dbReference type="SUPFAM" id="SSF48264">
    <property type="entry name" value="Cytochrome P450"/>
    <property type="match status" value="1"/>
</dbReference>
<sequence>MGSSVHPNCNINNMFCVSLVSSMGIVVVIFMMFCGWYLLSKSLVGKNKAPLPPGTFGLPYIGETFAFIRACKANKVLEDFINPRVAKYGQVFKTHLLSSPAVSLGAPEGNKFLFSSEYKLVQASWPVGFKRLLGRGSIVSKTGKEHKQARHILMAFFAPNGLQSFVPRMHKTTITHFAQFWEGKDEIMAGNLIKHLTFSLATDLFMSIKEGPDFYSLQHHMKAYLVGMRQLPFNFPGTLFRKAIISRENMLATLDKVICCRRKDIEEGKISTCPDLLSILINTPDEEGHLATNEEIKDNMLTLLFAGFDTTNCTLAVVLKYLFLNPHCLHEVIKEQKEIEVAKAGALLNWDDTRKMKYTWQVIQEAMRLQPIGQMGYREAFQEFEYAGFTIPKGWKLFWHVGRSHMSPEFFPNPETFDPSRFGGTGPPPFTYLAFGGGPHLCIGIEYARTEMVVFFHHLVLNYEWSMVDPNEPIAMNPFPTFRKGLHLKIHKKRSSQIS</sequence>
<dbReference type="InterPro" id="IPR017972">
    <property type="entry name" value="Cyt_P450_CS"/>
</dbReference>
<dbReference type="Gene3D" id="1.10.630.10">
    <property type="entry name" value="Cytochrome P450"/>
    <property type="match status" value="1"/>
</dbReference>